<dbReference type="EMBL" id="JAEPRB010000238">
    <property type="protein sequence ID" value="KAG2218314.1"/>
    <property type="molecule type" value="Genomic_DNA"/>
</dbReference>
<dbReference type="PANTHER" id="PTHR40129">
    <property type="entry name" value="KETOPANTOATE REDUCTASE N-TERMINAL DOMAIN-CONTAINING PROTEIN"/>
    <property type="match status" value="1"/>
</dbReference>
<keyword evidence="2" id="KW-1185">Reference proteome</keyword>
<proteinExistence type="predicted"/>
<dbReference type="Proteomes" id="UP000646827">
    <property type="component" value="Unassembled WGS sequence"/>
</dbReference>
<dbReference type="Gene3D" id="3.40.50.720">
    <property type="entry name" value="NAD(P)-binding Rossmann-like Domain"/>
    <property type="match status" value="1"/>
</dbReference>
<protein>
    <submittedName>
        <fullName evidence="1">Uncharacterized protein</fullName>
    </submittedName>
</protein>
<dbReference type="OrthoDB" id="674948at2759"/>
<comment type="caution">
    <text evidence="1">The sequence shown here is derived from an EMBL/GenBank/DDBJ whole genome shotgun (WGS) entry which is preliminary data.</text>
</comment>
<evidence type="ECO:0000313" key="1">
    <source>
        <dbReference type="EMBL" id="KAG2218314.1"/>
    </source>
</evidence>
<evidence type="ECO:0000313" key="2">
    <source>
        <dbReference type="Proteomes" id="UP000646827"/>
    </source>
</evidence>
<name>A0A8H7RWH1_9FUNG</name>
<gene>
    <name evidence="1" type="ORF">INT45_003657</name>
</gene>
<dbReference type="PANTHER" id="PTHR40129:SF2">
    <property type="entry name" value="KETOPANTOATE REDUCTASE N-TERMINAL DOMAIN-CONTAINING PROTEIN"/>
    <property type="match status" value="1"/>
</dbReference>
<reference evidence="1 2" key="1">
    <citation type="submission" date="2020-12" db="EMBL/GenBank/DDBJ databases">
        <title>Metabolic potential, ecology and presence of endohyphal bacteria is reflected in genomic diversity of Mucoromycotina.</title>
        <authorList>
            <person name="Muszewska A."/>
            <person name="Okrasinska A."/>
            <person name="Steczkiewicz K."/>
            <person name="Drgas O."/>
            <person name="Orlowska M."/>
            <person name="Perlinska-Lenart U."/>
            <person name="Aleksandrzak-Piekarczyk T."/>
            <person name="Szatraj K."/>
            <person name="Zielenkiewicz U."/>
            <person name="Pilsyk S."/>
            <person name="Malc E."/>
            <person name="Mieczkowski P."/>
            <person name="Kruszewska J.S."/>
            <person name="Biernat P."/>
            <person name="Pawlowska J."/>
        </authorList>
    </citation>
    <scope>NUCLEOTIDE SEQUENCE [LARGE SCALE GENOMIC DNA]</scope>
    <source>
        <strain evidence="1 2">CBS 142.35</strain>
    </source>
</reference>
<sequence>MDSRKISTEIPILILGLGWTGHFLVELLSQLHIAYAATTRHQTNGTIQWELPQDNNNCTQVDVSNLPRAQTVLITFPVLSQVCMTALINSYESKYGGETQWILLSSTRPFSGNPSDRHGPIDSSKDTSGRMNGEYVILKRDGTVLHISGLWGAQRQPRNWVPRFATEQAIRGKLLARQLHLIHGKDVARAILSIHQQFNRAKGERWIATDGGCNDWIQLFLAWGSEEQIKTARDLVKNDSACHQALGDGSLEDIVARGGVIPRLDSRDFWNTFQLHPNEFLQVP</sequence>
<accession>A0A8H7RWH1</accession>
<dbReference type="AlphaFoldDB" id="A0A8H7RWH1"/>
<organism evidence="1 2">
    <name type="scientific">Circinella minor</name>
    <dbReference type="NCBI Taxonomy" id="1195481"/>
    <lineage>
        <taxon>Eukaryota</taxon>
        <taxon>Fungi</taxon>
        <taxon>Fungi incertae sedis</taxon>
        <taxon>Mucoromycota</taxon>
        <taxon>Mucoromycotina</taxon>
        <taxon>Mucoromycetes</taxon>
        <taxon>Mucorales</taxon>
        <taxon>Lichtheimiaceae</taxon>
        <taxon>Circinella</taxon>
    </lineage>
</organism>